<evidence type="ECO:0000313" key="3">
    <source>
        <dbReference type="Proteomes" id="UP000485058"/>
    </source>
</evidence>
<proteinExistence type="predicted"/>
<gene>
    <name evidence="2" type="ORF">HaLaN_18454</name>
</gene>
<sequence length="176" mass="18845">MDRGGCEGGVERARNATWEQPAAPAPPAPDTLDGLGWDGSMAHDMPYSPGPPYSSPPHSPGLPYSPGPPYSRQPYSPGPPHNPGSPYNSQHTYPMADSHPSSSHLGSGQPVGWNTAWEPQTADPGFGLPQAEVAETGPQIMQICEVLGEAEVEQRCKTMGYEVRMFDGGSRPRPRR</sequence>
<organism evidence="2 3">
    <name type="scientific">Haematococcus lacustris</name>
    <name type="common">Green alga</name>
    <name type="synonym">Haematococcus pluvialis</name>
    <dbReference type="NCBI Taxonomy" id="44745"/>
    <lineage>
        <taxon>Eukaryota</taxon>
        <taxon>Viridiplantae</taxon>
        <taxon>Chlorophyta</taxon>
        <taxon>core chlorophytes</taxon>
        <taxon>Chlorophyceae</taxon>
        <taxon>CS clade</taxon>
        <taxon>Chlamydomonadales</taxon>
        <taxon>Haematococcaceae</taxon>
        <taxon>Haematococcus</taxon>
    </lineage>
</organism>
<evidence type="ECO:0000313" key="2">
    <source>
        <dbReference type="EMBL" id="GFH21201.1"/>
    </source>
</evidence>
<reference evidence="2 3" key="1">
    <citation type="submission" date="2020-02" db="EMBL/GenBank/DDBJ databases">
        <title>Draft genome sequence of Haematococcus lacustris strain NIES-144.</title>
        <authorList>
            <person name="Morimoto D."/>
            <person name="Nakagawa S."/>
            <person name="Yoshida T."/>
            <person name="Sawayama S."/>
        </authorList>
    </citation>
    <scope>NUCLEOTIDE SEQUENCE [LARGE SCALE GENOMIC DNA]</scope>
    <source>
        <strain evidence="2 3">NIES-144</strain>
    </source>
</reference>
<name>A0A699ZG58_HAELA</name>
<protein>
    <submittedName>
        <fullName evidence="2">Uncharacterized protein</fullName>
    </submittedName>
</protein>
<evidence type="ECO:0000256" key="1">
    <source>
        <dbReference type="SAM" id="MobiDB-lite"/>
    </source>
</evidence>
<feature type="compositionally biased region" description="Pro residues" evidence="1">
    <location>
        <begin position="48"/>
        <end position="83"/>
    </location>
</feature>
<dbReference type="AlphaFoldDB" id="A0A699ZG58"/>
<dbReference type="Proteomes" id="UP000485058">
    <property type="component" value="Unassembled WGS sequence"/>
</dbReference>
<feature type="region of interest" description="Disordered" evidence="1">
    <location>
        <begin position="1"/>
        <end position="129"/>
    </location>
</feature>
<keyword evidence="3" id="KW-1185">Reference proteome</keyword>
<comment type="caution">
    <text evidence="2">The sequence shown here is derived from an EMBL/GenBank/DDBJ whole genome shotgun (WGS) entry which is preliminary data.</text>
</comment>
<accession>A0A699ZG58</accession>
<dbReference type="EMBL" id="BLLF01001778">
    <property type="protein sequence ID" value="GFH21201.1"/>
    <property type="molecule type" value="Genomic_DNA"/>
</dbReference>
<feature type="compositionally biased region" description="Basic and acidic residues" evidence="1">
    <location>
        <begin position="1"/>
        <end position="14"/>
    </location>
</feature>